<keyword evidence="2" id="KW-1185">Reference proteome</keyword>
<dbReference type="EMBL" id="CP069037">
    <property type="protein sequence ID" value="QRD03317.1"/>
    <property type="molecule type" value="Genomic_DNA"/>
</dbReference>
<evidence type="ECO:0000313" key="1">
    <source>
        <dbReference type="EMBL" id="QRD03317.1"/>
    </source>
</evidence>
<dbReference type="Proteomes" id="UP000663193">
    <property type="component" value="Chromosome 15"/>
</dbReference>
<name>A0A7U2FDK3_PHANO</name>
<organism evidence="1 2">
    <name type="scientific">Phaeosphaeria nodorum (strain SN15 / ATCC MYA-4574 / FGSC 10173)</name>
    <name type="common">Glume blotch fungus</name>
    <name type="synonym">Parastagonospora nodorum</name>
    <dbReference type="NCBI Taxonomy" id="321614"/>
    <lineage>
        <taxon>Eukaryota</taxon>
        <taxon>Fungi</taxon>
        <taxon>Dikarya</taxon>
        <taxon>Ascomycota</taxon>
        <taxon>Pezizomycotina</taxon>
        <taxon>Dothideomycetes</taxon>
        <taxon>Pleosporomycetidae</taxon>
        <taxon>Pleosporales</taxon>
        <taxon>Pleosporineae</taxon>
        <taxon>Phaeosphaeriaceae</taxon>
        <taxon>Parastagonospora</taxon>
    </lineage>
</organism>
<evidence type="ECO:0000313" key="2">
    <source>
        <dbReference type="Proteomes" id="UP000663193"/>
    </source>
</evidence>
<accession>A0A7U2FDK3</accession>
<proteinExistence type="predicted"/>
<protein>
    <submittedName>
        <fullName evidence="1">Uncharacterized protein</fullName>
    </submittedName>
</protein>
<gene>
    <name evidence="1" type="ORF">JI435_419350</name>
</gene>
<dbReference type="VEuPathDB" id="FungiDB:JI435_419350"/>
<reference evidence="2" key="1">
    <citation type="journal article" date="2021" name="BMC Genomics">
        <title>Chromosome-level genome assembly and manually-curated proteome of model necrotroph Parastagonospora nodorum Sn15 reveals a genome-wide trove of candidate effector homologs, and redundancy of virulence-related functions within an accessory chromosome.</title>
        <authorList>
            <person name="Bertazzoni S."/>
            <person name="Jones D.A.B."/>
            <person name="Phan H.T."/>
            <person name="Tan K.-C."/>
            <person name="Hane J.K."/>
        </authorList>
    </citation>
    <scope>NUCLEOTIDE SEQUENCE [LARGE SCALE GENOMIC DNA]</scope>
    <source>
        <strain evidence="2">SN15 / ATCC MYA-4574 / FGSC 10173)</strain>
    </source>
</reference>
<dbReference type="AlphaFoldDB" id="A0A7U2FDK3"/>
<sequence length="62" mass="7160">MHSLVDALWPISCSDECLHPRFREVLLNHCYASWTCVWSRPSRSSVANRLISKLLCMSIGPW</sequence>